<dbReference type="AlphaFoldDB" id="A0A1E3X741"/>
<accession>A0A1E3X741</accession>
<protein>
    <submittedName>
        <fullName evidence="2">Uncharacterized protein</fullName>
    </submittedName>
</protein>
<organism evidence="2 3">
    <name type="scientific">Candidatus Scalindua rubra</name>
    <dbReference type="NCBI Taxonomy" id="1872076"/>
    <lineage>
        <taxon>Bacteria</taxon>
        <taxon>Pseudomonadati</taxon>
        <taxon>Planctomycetota</taxon>
        <taxon>Candidatus Brocadiia</taxon>
        <taxon>Candidatus Brocadiales</taxon>
        <taxon>Candidatus Scalinduaceae</taxon>
        <taxon>Candidatus Scalindua</taxon>
    </lineage>
</organism>
<keyword evidence="1" id="KW-0472">Membrane</keyword>
<reference evidence="2 3" key="1">
    <citation type="submission" date="2016-07" db="EMBL/GenBank/DDBJ databases">
        <title>Draft genome of Scalindua rubra, obtained from a brine-seawater interface in the Red Sea, sheds light on salt adaptation in anammox bacteria.</title>
        <authorList>
            <person name="Speth D.R."/>
            <person name="Lagkouvardos I."/>
            <person name="Wang Y."/>
            <person name="Qian P.-Y."/>
            <person name="Dutilh B.E."/>
            <person name="Jetten M.S."/>
        </authorList>
    </citation>
    <scope>NUCLEOTIDE SEQUENCE [LARGE SCALE GENOMIC DNA]</scope>
    <source>
        <strain evidence="2">BSI-1</strain>
    </source>
</reference>
<feature type="transmembrane region" description="Helical" evidence="1">
    <location>
        <begin position="12"/>
        <end position="32"/>
    </location>
</feature>
<comment type="caution">
    <text evidence="2">The sequence shown here is derived from an EMBL/GenBank/DDBJ whole genome shotgun (WGS) entry which is preliminary data.</text>
</comment>
<name>A0A1E3X741_9BACT</name>
<dbReference type="EMBL" id="MAYW01000119">
    <property type="protein sequence ID" value="ODS31425.1"/>
    <property type="molecule type" value="Genomic_DNA"/>
</dbReference>
<sequence length="87" mass="9541">MTEKVTRNYVANYLFFLAVFLLAAFAFGWGIALGTHKLLLLTVTLPQLPQKYLNLRTLGAHTCLVSVSTAPQNSQATIFSCVTGVHK</sequence>
<evidence type="ECO:0000256" key="1">
    <source>
        <dbReference type="SAM" id="Phobius"/>
    </source>
</evidence>
<proteinExistence type="predicted"/>
<dbReference type="Proteomes" id="UP000094056">
    <property type="component" value="Unassembled WGS sequence"/>
</dbReference>
<evidence type="ECO:0000313" key="3">
    <source>
        <dbReference type="Proteomes" id="UP000094056"/>
    </source>
</evidence>
<keyword evidence="1" id="KW-0812">Transmembrane</keyword>
<keyword evidence="1" id="KW-1133">Transmembrane helix</keyword>
<gene>
    <name evidence="2" type="ORF">SCARUB_03471</name>
</gene>
<evidence type="ECO:0000313" key="2">
    <source>
        <dbReference type="EMBL" id="ODS31425.1"/>
    </source>
</evidence>